<organism evidence="3 4">
    <name type="scientific">Candidatus Nitrobium versatile</name>
    <dbReference type="NCBI Taxonomy" id="2884831"/>
    <lineage>
        <taxon>Bacteria</taxon>
        <taxon>Pseudomonadati</taxon>
        <taxon>Nitrospirota</taxon>
        <taxon>Nitrospiria</taxon>
        <taxon>Nitrospirales</taxon>
        <taxon>Nitrospiraceae</taxon>
        <taxon>Candidatus Nitrobium</taxon>
    </lineage>
</organism>
<keyword evidence="1" id="KW-0732">Signal</keyword>
<dbReference type="InterPro" id="IPR053728">
    <property type="entry name" value="Alginate_Permeability_Chnl"/>
</dbReference>
<accession>A0A953M132</accession>
<comment type="caution">
    <text evidence="3">The sequence shown here is derived from an EMBL/GenBank/DDBJ whole genome shotgun (WGS) entry which is preliminary data.</text>
</comment>
<reference evidence="3" key="1">
    <citation type="journal article" date="2021" name="bioRxiv">
        <title>Unraveling nitrogen, sulfur and carbon metabolic pathways and microbial community transcriptional responses to substrate deprivation and toxicity stresses in a bioreactor mimicking anoxic brackish coastal sediment conditions.</title>
        <authorList>
            <person name="Martins P.D."/>
            <person name="Echeveste M.J."/>
            <person name="Arshad A."/>
            <person name="Kurth J."/>
            <person name="Ouboter H."/>
            <person name="Jetten M.S.M."/>
            <person name="Welte C.U."/>
        </authorList>
    </citation>
    <scope>NUCLEOTIDE SEQUENCE</scope>
    <source>
        <strain evidence="3">MAG_39</strain>
    </source>
</reference>
<proteinExistence type="predicted"/>
<dbReference type="Pfam" id="PF13372">
    <property type="entry name" value="Alginate_exp"/>
    <property type="match status" value="1"/>
</dbReference>
<dbReference type="InterPro" id="IPR025388">
    <property type="entry name" value="Alginate_export_dom"/>
</dbReference>
<gene>
    <name evidence="3" type="ORF">K8I29_03360</name>
</gene>
<protein>
    <submittedName>
        <fullName evidence="3">Alginate export family protein</fullName>
    </submittedName>
</protein>
<dbReference type="Proteomes" id="UP000705867">
    <property type="component" value="Unassembled WGS sequence"/>
</dbReference>
<feature type="chain" id="PRO_5037951336" evidence="1">
    <location>
        <begin position="24"/>
        <end position="504"/>
    </location>
</feature>
<dbReference type="AlphaFoldDB" id="A0A953M132"/>
<feature type="domain" description="Alginate export" evidence="2">
    <location>
        <begin position="129"/>
        <end position="478"/>
    </location>
</feature>
<evidence type="ECO:0000256" key="1">
    <source>
        <dbReference type="SAM" id="SignalP"/>
    </source>
</evidence>
<dbReference type="Gene3D" id="2.40.160.100">
    <property type="match status" value="1"/>
</dbReference>
<reference evidence="3" key="2">
    <citation type="submission" date="2021-08" db="EMBL/GenBank/DDBJ databases">
        <authorList>
            <person name="Dalcin Martins P."/>
        </authorList>
    </citation>
    <scope>NUCLEOTIDE SEQUENCE</scope>
    <source>
        <strain evidence="3">MAG_39</strain>
    </source>
</reference>
<evidence type="ECO:0000313" key="4">
    <source>
        <dbReference type="Proteomes" id="UP000705867"/>
    </source>
</evidence>
<dbReference type="EMBL" id="JAIOIV010000028">
    <property type="protein sequence ID" value="MBZ0155237.1"/>
    <property type="molecule type" value="Genomic_DNA"/>
</dbReference>
<sequence>MRKYFALLVSMLFLLGFAASAFAIHADIPSETQAVVAKGATQITLGGEVRMRGWMSTDIVHGSGASAQLPVDAPSAAWYDARVRLSLQADVTKNTTGFVQLETSSGSDLTNSDTYTWGRGSGTSNSATGTAVGATENNKPDSELRILQAWIQHSGSGLLGIPAGIKVGHMPLALSQRQFLDHTKFGDDAVLFFAFPMKNLHVAAVAAKVIEGSTGQSNDDTDAYAALAVYNWNKDNAVGVNLFYAQGNNTPINTLLPASGGTPAASNWVINEDQGFKFYNLGFHASGVLYGLTYEAEFDTQFGRTLKGFAETDFRGYGAFVNLGYKINPVTVRAGFAYGSGDSDGMADGKNKEFQTSMGRDVHYAFIYEYTLRTAANMQWLDTGHSGAGLTGSGVNSTGRSTGIANTTYYRLGLDFAPMKDVTASIDGFVIRASKTSGGQDKQIGEEIDVKLAYKIDRNLTYSVIAGWMNTGDFYETGAAGTPFTSANNIKDPFQMVHALTLSF</sequence>
<feature type="signal peptide" evidence="1">
    <location>
        <begin position="1"/>
        <end position="23"/>
    </location>
</feature>
<dbReference type="SUPFAM" id="SSF56935">
    <property type="entry name" value="Porins"/>
    <property type="match status" value="1"/>
</dbReference>
<evidence type="ECO:0000259" key="2">
    <source>
        <dbReference type="Pfam" id="PF13372"/>
    </source>
</evidence>
<name>A0A953M132_9BACT</name>
<evidence type="ECO:0000313" key="3">
    <source>
        <dbReference type="EMBL" id="MBZ0155237.1"/>
    </source>
</evidence>